<accession>S4W7H6</accession>
<keyword evidence="2" id="KW-0732">Signal</keyword>
<organism evidence="4">
    <name type="scientific">uncultured bacterium FGYC_13M19</name>
    <dbReference type="NCBI Taxonomy" id="1343844"/>
    <lineage>
        <taxon>Bacteria</taxon>
        <taxon>environmental samples</taxon>
    </lineage>
</organism>
<evidence type="ECO:0000256" key="1">
    <source>
        <dbReference type="SAM" id="MobiDB-lite"/>
    </source>
</evidence>
<feature type="region of interest" description="Disordered" evidence="1">
    <location>
        <begin position="177"/>
        <end position="198"/>
    </location>
</feature>
<reference evidence="4" key="1">
    <citation type="journal article" date="2014" name="ISME J.">
        <title>Genomic properties of Marine Group A bacteria indicate a role in the marine sulfur cycle.</title>
        <authorList>
            <person name="Wright J.J."/>
            <person name="Mewis K."/>
            <person name="Hanson N.W."/>
            <person name="Konwar K.M."/>
            <person name="Maas K.R."/>
            <person name="Hallam S.J."/>
        </authorList>
    </citation>
    <scope>NUCLEOTIDE SEQUENCE</scope>
</reference>
<dbReference type="PANTHER" id="PTHR38731">
    <property type="entry name" value="LIPL45-RELATED LIPOPROTEIN-RELATED"/>
    <property type="match status" value="1"/>
</dbReference>
<dbReference type="Gene3D" id="2.60.120.1440">
    <property type="match status" value="1"/>
</dbReference>
<protein>
    <recommendedName>
        <fullName evidence="3">FecR protein domain-containing protein</fullName>
    </recommendedName>
</protein>
<dbReference type="PANTHER" id="PTHR38731:SF1">
    <property type="entry name" value="FECR PROTEIN DOMAIN-CONTAINING PROTEIN"/>
    <property type="match status" value="1"/>
</dbReference>
<name>S4W7H6_9BACT</name>
<evidence type="ECO:0000259" key="3">
    <source>
        <dbReference type="Pfam" id="PF04773"/>
    </source>
</evidence>
<dbReference type="Pfam" id="PF04773">
    <property type="entry name" value="FecR"/>
    <property type="match status" value="1"/>
</dbReference>
<dbReference type="InterPro" id="IPR006860">
    <property type="entry name" value="FecR"/>
</dbReference>
<evidence type="ECO:0000313" key="4">
    <source>
        <dbReference type="EMBL" id="AGO87864.1"/>
    </source>
</evidence>
<proteinExistence type="predicted"/>
<sequence>MKNRILSLLMLITIGVSLSPAAAKIAVVTKVKGLVEMERGKSGFSALKPGVILEDGDRVRTGSNGFTAVIYIDDKSLLKIKEDTEIVISGKRDVNSISKEVNIGQGTLRASVGKQKKGAFVVKSPTSVASVKGTVFDFISDPDAGDQIIGIEGIIELTNLLTGASVDITEGLTGFSDQDGSLNSAPTDPSTIPTYPDDAETGGSSFLKIILEGPDGNEKTIIIEYQ</sequence>
<feature type="domain" description="FecR protein" evidence="3">
    <location>
        <begin position="57"/>
        <end position="141"/>
    </location>
</feature>
<feature type="compositionally biased region" description="Polar residues" evidence="1">
    <location>
        <begin position="177"/>
        <end position="193"/>
    </location>
</feature>
<evidence type="ECO:0000256" key="2">
    <source>
        <dbReference type="SAM" id="SignalP"/>
    </source>
</evidence>
<dbReference type="AlphaFoldDB" id="S4W7H6"/>
<feature type="signal peptide" evidence="2">
    <location>
        <begin position="1"/>
        <end position="21"/>
    </location>
</feature>
<feature type="chain" id="PRO_5004533692" description="FecR protein domain-containing protein" evidence="2">
    <location>
        <begin position="22"/>
        <end position="226"/>
    </location>
</feature>
<dbReference type="EMBL" id="KF170416">
    <property type="protein sequence ID" value="AGO87864.1"/>
    <property type="molecule type" value="Genomic_DNA"/>
</dbReference>